<dbReference type="AlphaFoldDB" id="A0A8J2BPE2"/>
<comment type="domain">
    <text evidence="8">The N-terminal domain interacts with the head of the 30S subunit; the C-terminal domain interacts with the body and contacts protein S4. The interaction surface between S4 and S5 is involved in control of translational fidelity.</text>
</comment>
<dbReference type="NCBIfam" id="TIGR01021">
    <property type="entry name" value="rpsE_bact"/>
    <property type="match status" value="1"/>
</dbReference>
<dbReference type="GO" id="GO:0006412">
    <property type="term" value="P:translation"/>
    <property type="evidence" value="ECO:0007669"/>
    <property type="project" value="UniProtKB-UniRule"/>
</dbReference>
<evidence type="ECO:0000256" key="10">
    <source>
        <dbReference type="SAM" id="MobiDB-lite"/>
    </source>
</evidence>
<proteinExistence type="inferred from homology"/>
<dbReference type="RefSeq" id="WP_174582056.1">
    <property type="nucleotide sequence ID" value="NZ_CAJNOB010000023.1"/>
</dbReference>
<evidence type="ECO:0000313" key="13">
    <source>
        <dbReference type="Proteomes" id="UP000663859"/>
    </source>
</evidence>
<dbReference type="EMBL" id="CAJNOB010000023">
    <property type="protein sequence ID" value="CAF0698887.1"/>
    <property type="molecule type" value="Genomic_DNA"/>
</dbReference>
<evidence type="ECO:0000259" key="11">
    <source>
        <dbReference type="PROSITE" id="PS50881"/>
    </source>
</evidence>
<dbReference type="GO" id="GO:0042254">
    <property type="term" value="P:ribosome biogenesis"/>
    <property type="evidence" value="ECO:0007669"/>
    <property type="project" value="UniProtKB-ARBA"/>
</dbReference>
<evidence type="ECO:0000256" key="7">
    <source>
        <dbReference type="ARBA" id="ARBA00035255"/>
    </source>
</evidence>
<keyword evidence="4 8" id="KW-0694">RNA-binding</keyword>
<dbReference type="InterPro" id="IPR014721">
    <property type="entry name" value="Ribsml_uS5_D2-typ_fold_subgr"/>
</dbReference>
<dbReference type="PANTHER" id="PTHR48277">
    <property type="entry name" value="MITOCHONDRIAL RIBOSOMAL PROTEIN S5"/>
    <property type="match status" value="1"/>
</dbReference>
<dbReference type="InterPro" id="IPR018192">
    <property type="entry name" value="Ribosomal_uS5_N_CS"/>
</dbReference>
<keyword evidence="6 8" id="KW-0687">Ribonucleoprotein</keyword>
<dbReference type="InterPro" id="IPR013810">
    <property type="entry name" value="Ribosomal_uS5_N"/>
</dbReference>
<dbReference type="InterPro" id="IPR000851">
    <property type="entry name" value="Ribosomal_uS5"/>
</dbReference>
<dbReference type="FunFam" id="3.30.160.20:FF:000001">
    <property type="entry name" value="30S ribosomal protein S5"/>
    <property type="match status" value="1"/>
</dbReference>
<evidence type="ECO:0000256" key="8">
    <source>
        <dbReference type="HAMAP-Rule" id="MF_01307"/>
    </source>
</evidence>
<dbReference type="PANTHER" id="PTHR48277:SF1">
    <property type="entry name" value="MITOCHONDRIAL RIBOSOMAL PROTEIN S5"/>
    <property type="match status" value="1"/>
</dbReference>
<evidence type="ECO:0000256" key="2">
    <source>
        <dbReference type="ARBA" id="ARBA00008945"/>
    </source>
</evidence>
<dbReference type="FunFam" id="3.30.230.10:FF:000002">
    <property type="entry name" value="30S ribosomal protein S5"/>
    <property type="match status" value="1"/>
</dbReference>
<organism evidence="12 13">
    <name type="scientific">Candidatus Methylacidithermus pantelleriae</name>
    <dbReference type="NCBI Taxonomy" id="2744239"/>
    <lineage>
        <taxon>Bacteria</taxon>
        <taxon>Pseudomonadati</taxon>
        <taxon>Verrucomicrobiota</taxon>
        <taxon>Methylacidiphilae</taxon>
        <taxon>Methylacidiphilales</taxon>
        <taxon>Methylacidiphilaceae</taxon>
        <taxon>Candidatus Methylacidithermus</taxon>
    </lineage>
</organism>
<protein>
    <recommendedName>
        <fullName evidence="7 8">Small ribosomal subunit protein uS5</fullName>
    </recommendedName>
</protein>
<dbReference type="Proteomes" id="UP000663859">
    <property type="component" value="Unassembled WGS sequence"/>
</dbReference>
<evidence type="ECO:0000256" key="6">
    <source>
        <dbReference type="ARBA" id="ARBA00023274"/>
    </source>
</evidence>
<dbReference type="Gene3D" id="3.30.230.10">
    <property type="match status" value="1"/>
</dbReference>
<feature type="domain" description="S5 DRBM" evidence="11">
    <location>
        <begin position="51"/>
        <end position="114"/>
    </location>
</feature>
<dbReference type="SUPFAM" id="SSF54211">
    <property type="entry name" value="Ribosomal protein S5 domain 2-like"/>
    <property type="match status" value="1"/>
</dbReference>
<evidence type="ECO:0000256" key="4">
    <source>
        <dbReference type="ARBA" id="ARBA00022884"/>
    </source>
</evidence>
<dbReference type="InterPro" id="IPR005712">
    <property type="entry name" value="Ribosomal_uS5_bac-type"/>
</dbReference>
<dbReference type="Pfam" id="PF00333">
    <property type="entry name" value="Ribosomal_S5"/>
    <property type="match status" value="1"/>
</dbReference>
<dbReference type="Gene3D" id="3.30.160.20">
    <property type="match status" value="1"/>
</dbReference>
<evidence type="ECO:0000256" key="5">
    <source>
        <dbReference type="ARBA" id="ARBA00022980"/>
    </source>
</evidence>
<feature type="region of interest" description="Disordered" evidence="10">
    <location>
        <begin position="195"/>
        <end position="217"/>
    </location>
</feature>
<comment type="subunit">
    <text evidence="8">Part of the 30S ribosomal subunit. Contacts proteins S4 and S8.</text>
</comment>
<dbReference type="InterPro" id="IPR005324">
    <property type="entry name" value="Ribosomal_uS5_C"/>
</dbReference>
<dbReference type="PROSITE" id="PS50881">
    <property type="entry name" value="S5_DSRBD"/>
    <property type="match status" value="1"/>
</dbReference>
<comment type="function">
    <text evidence="8">With S4 and S12 plays an important role in translational accuracy.</text>
</comment>
<sequence length="217" mass="23284">METEEKKVAEEGVIQEDPVVLEEETAAAAGRRVVLPKRLDRHLVGSSEAELCDKVVHINRCAKVVKGGRRYSFGALVVVGDRMGKVGVGFGKANEVVEAVRKATESARKNMEEIVLDGHTIPHEVCGEFDGGKVLLKPASPGTGIIAGAAVRAVVEVAGIRDVLTKSLGSSNPYNVVKATLEALRQLKSRETVERLRGKPLGRSMARDRNLGEALRA</sequence>
<dbReference type="Pfam" id="PF03719">
    <property type="entry name" value="Ribosomal_S5_C"/>
    <property type="match status" value="1"/>
</dbReference>
<feature type="compositionally biased region" description="Basic and acidic residues" evidence="10">
    <location>
        <begin position="205"/>
        <end position="217"/>
    </location>
</feature>
<keyword evidence="3 8" id="KW-0699">rRNA-binding</keyword>
<dbReference type="GO" id="GO:0005737">
    <property type="term" value="C:cytoplasm"/>
    <property type="evidence" value="ECO:0007669"/>
    <property type="project" value="UniProtKB-ARBA"/>
</dbReference>
<accession>A0A8J2BPE2</accession>
<comment type="function">
    <text evidence="1 8">Located at the back of the 30S subunit body where it stabilizes the conformation of the head with respect to the body.</text>
</comment>
<evidence type="ECO:0000256" key="9">
    <source>
        <dbReference type="RuleBase" id="RU003823"/>
    </source>
</evidence>
<evidence type="ECO:0000313" key="12">
    <source>
        <dbReference type="EMBL" id="CAF0698887.1"/>
    </source>
</evidence>
<dbReference type="GO" id="GO:0015935">
    <property type="term" value="C:small ribosomal subunit"/>
    <property type="evidence" value="ECO:0007669"/>
    <property type="project" value="InterPro"/>
</dbReference>
<comment type="caution">
    <text evidence="12">The sequence shown here is derived from an EMBL/GenBank/DDBJ whole genome shotgun (WGS) entry which is preliminary data.</text>
</comment>
<reference evidence="12" key="1">
    <citation type="submission" date="2021-02" db="EMBL/GenBank/DDBJ databases">
        <authorList>
            <person name="Cremers G."/>
            <person name="Picone N."/>
        </authorList>
    </citation>
    <scope>NUCLEOTIDE SEQUENCE</scope>
    <source>
        <strain evidence="12">PQ17</strain>
    </source>
</reference>
<dbReference type="InterPro" id="IPR020568">
    <property type="entry name" value="Ribosomal_Su5_D2-typ_SF"/>
</dbReference>
<evidence type="ECO:0000256" key="1">
    <source>
        <dbReference type="ARBA" id="ARBA00003093"/>
    </source>
</evidence>
<dbReference type="GO" id="GO:0019843">
    <property type="term" value="F:rRNA binding"/>
    <property type="evidence" value="ECO:0007669"/>
    <property type="project" value="UniProtKB-UniRule"/>
</dbReference>
<dbReference type="PROSITE" id="PS00585">
    <property type="entry name" value="RIBOSOMAL_S5"/>
    <property type="match status" value="1"/>
</dbReference>
<dbReference type="GO" id="GO:0003735">
    <property type="term" value="F:structural constituent of ribosome"/>
    <property type="evidence" value="ECO:0007669"/>
    <property type="project" value="UniProtKB-UniRule"/>
</dbReference>
<keyword evidence="13" id="KW-1185">Reference proteome</keyword>
<keyword evidence="5 8" id="KW-0689">Ribosomal protein</keyword>
<gene>
    <name evidence="8 12" type="primary">rpsE</name>
    <name evidence="12" type="ORF">MPNT_30051</name>
</gene>
<dbReference type="HAMAP" id="MF_01307_B">
    <property type="entry name" value="Ribosomal_uS5_B"/>
    <property type="match status" value="1"/>
</dbReference>
<dbReference type="SUPFAM" id="SSF54768">
    <property type="entry name" value="dsRNA-binding domain-like"/>
    <property type="match status" value="1"/>
</dbReference>
<comment type="similarity">
    <text evidence="2 8 9">Belongs to the universal ribosomal protein uS5 family.</text>
</comment>
<name>A0A8J2BPE2_9BACT</name>
<evidence type="ECO:0000256" key="3">
    <source>
        <dbReference type="ARBA" id="ARBA00022730"/>
    </source>
</evidence>